<comment type="caution">
    <text evidence="1">The sequence shown here is derived from an EMBL/GenBank/DDBJ whole genome shotgun (WGS) entry which is preliminary data.</text>
</comment>
<gene>
    <name evidence="1" type="ORF">WKW80_36760</name>
</gene>
<feature type="non-terminal residue" evidence="1">
    <location>
        <position position="1"/>
    </location>
</feature>
<reference evidence="1 2" key="1">
    <citation type="submission" date="2024-03" db="EMBL/GenBank/DDBJ databases">
        <title>Novel species of the genus Variovorax.</title>
        <authorList>
            <person name="Liu Q."/>
            <person name="Xin Y.-H."/>
        </authorList>
    </citation>
    <scope>NUCLEOTIDE SEQUENCE [LARGE SCALE GENOMIC DNA]</scope>
    <source>
        <strain evidence="1 2">KACC 18501</strain>
    </source>
</reference>
<sequence>TVLNAKGITDATPGGYVNHAVSHNFVGPDNVPVPQLPSADSQLQQNLKLVLQSHPSDGRVLADEPYTLYKGGSKVEDGITDACGHVAIKNHQPGTSKYTVRLRNGHEIDLPVPGQLSAQDDELAARGFRAAQAGAKDRLRQFRQGE</sequence>
<dbReference type="Proteomes" id="UP001363010">
    <property type="component" value="Unassembled WGS sequence"/>
</dbReference>
<evidence type="ECO:0000313" key="1">
    <source>
        <dbReference type="EMBL" id="MEJ8827467.1"/>
    </source>
</evidence>
<accession>A0ABU8WDN0</accession>
<dbReference type="EMBL" id="JBBKZV010000073">
    <property type="protein sequence ID" value="MEJ8827467.1"/>
    <property type="molecule type" value="Genomic_DNA"/>
</dbReference>
<protein>
    <submittedName>
        <fullName evidence="1">Type VI secretion system tip protein VgrG</fullName>
    </submittedName>
</protein>
<name>A0ABU8WDN0_9BURK</name>
<proteinExistence type="predicted"/>
<keyword evidence="2" id="KW-1185">Reference proteome</keyword>
<evidence type="ECO:0000313" key="2">
    <source>
        <dbReference type="Proteomes" id="UP001363010"/>
    </source>
</evidence>
<organism evidence="1 2">
    <name type="scientific">Variovorax humicola</name>
    <dbReference type="NCBI Taxonomy" id="1769758"/>
    <lineage>
        <taxon>Bacteria</taxon>
        <taxon>Pseudomonadati</taxon>
        <taxon>Pseudomonadota</taxon>
        <taxon>Betaproteobacteria</taxon>
        <taxon>Burkholderiales</taxon>
        <taxon>Comamonadaceae</taxon>
        <taxon>Variovorax</taxon>
    </lineage>
</organism>